<feature type="coiled-coil region" evidence="4">
    <location>
        <begin position="1453"/>
        <end position="1687"/>
    </location>
</feature>
<organism evidence="6 7">
    <name type="scientific">Kwoniella heveanensis BCC8398</name>
    <dbReference type="NCBI Taxonomy" id="1296120"/>
    <lineage>
        <taxon>Eukaryota</taxon>
        <taxon>Fungi</taxon>
        <taxon>Dikarya</taxon>
        <taxon>Basidiomycota</taxon>
        <taxon>Agaricomycotina</taxon>
        <taxon>Tremellomycetes</taxon>
        <taxon>Tremellales</taxon>
        <taxon>Cryptococcaceae</taxon>
        <taxon>Kwoniella</taxon>
    </lineage>
</organism>
<keyword evidence="4" id="KW-0175">Coiled coil</keyword>
<keyword evidence="2" id="KW-0067">ATP-binding</keyword>
<feature type="compositionally biased region" description="Polar residues" evidence="5">
    <location>
        <begin position="1872"/>
        <end position="1884"/>
    </location>
</feature>
<feature type="compositionally biased region" description="Polar residues" evidence="5">
    <location>
        <begin position="1788"/>
        <end position="1802"/>
    </location>
</feature>
<dbReference type="GO" id="GO:0000796">
    <property type="term" value="C:condensin complex"/>
    <property type="evidence" value="ECO:0007669"/>
    <property type="project" value="TreeGrafter"/>
</dbReference>
<feature type="compositionally biased region" description="Polar residues" evidence="5">
    <location>
        <begin position="1758"/>
        <end position="1781"/>
    </location>
</feature>
<dbReference type="SUPFAM" id="SSF57997">
    <property type="entry name" value="Tropomyosin"/>
    <property type="match status" value="1"/>
</dbReference>
<accession>A0A1B9H4G8</accession>
<dbReference type="EMBL" id="KI669492">
    <property type="protein sequence ID" value="OCF38163.1"/>
    <property type="molecule type" value="Genomic_DNA"/>
</dbReference>
<name>A0A1B9H4G8_9TREE</name>
<feature type="coiled-coil region" evidence="4">
    <location>
        <begin position="1203"/>
        <end position="1230"/>
    </location>
</feature>
<evidence type="ECO:0000256" key="4">
    <source>
        <dbReference type="SAM" id="Coils"/>
    </source>
</evidence>
<keyword evidence="7" id="KW-1185">Reference proteome</keyword>
<dbReference type="Gene3D" id="1.10.287.1490">
    <property type="match status" value="1"/>
</dbReference>
<feature type="coiled-coil region" evidence="4">
    <location>
        <begin position="1270"/>
        <end position="1417"/>
    </location>
</feature>
<evidence type="ECO:0000256" key="5">
    <source>
        <dbReference type="SAM" id="MobiDB-lite"/>
    </source>
</evidence>
<proteinExistence type="predicted"/>
<feature type="region of interest" description="Disordered" evidence="5">
    <location>
        <begin position="344"/>
        <end position="372"/>
    </location>
</feature>
<feature type="compositionally biased region" description="Low complexity" evidence="5">
    <location>
        <begin position="344"/>
        <end position="357"/>
    </location>
</feature>
<feature type="compositionally biased region" description="Polar residues" evidence="5">
    <location>
        <begin position="1851"/>
        <end position="1862"/>
    </location>
</feature>
<dbReference type="PANTHER" id="PTHR18937">
    <property type="entry name" value="STRUCTURAL MAINTENANCE OF CHROMOSOMES SMC FAMILY MEMBER"/>
    <property type="match status" value="1"/>
</dbReference>
<feature type="coiled-coil region" evidence="4">
    <location>
        <begin position="584"/>
        <end position="998"/>
    </location>
</feature>
<feature type="compositionally biased region" description="Low complexity" evidence="5">
    <location>
        <begin position="152"/>
        <end position="166"/>
    </location>
</feature>
<evidence type="ECO:0000256" key="1">
    <source>
        <dbReference type="ARBA" id="ARBA00022741"/>
    </source>
</evidence>
<evidence type="ECO:0000313" key="7">
    <source>
        <dbReference type="Proteomes" id="UP000092666"/>
    </source>
</evidence>
<reference evidence="7" key="2">
    <citation type="submission" date="2013-12" db="EMBL/GenBank/DDBJ databases">
        <title>Evolution of pathogenesis and genome organization in the Tremellales.</title>
        <authorList>
            <person name="Cuomo C."/>
            <person name="Litvintseva A."/>
            <person name="Heitman J."/>
            <person name="Chen Y."/>
            <person name="Sun S."/>
            <person name="Springer D."/>
            <person name="Dromer F."/>
            <person name="Young S."/>
            <person name="Zeng Q."/>
            <person name="Chapman S."/>
            <person name="Gujja S."/>
            <person name="Saif S."/>
            <person name="Birren B."/>
        </authorList>
    </citation>
    <scope>NUCLEOTIDE SEQUENCE [LARGE SCALE GENOMIC DNA]</scope>
    <source>
        <strain evidence="7">BCC8398</strain>
    </source>
</reference>
<evidence type="ECO:0000313" key="6">
    <source>
        <dbReference type="EMBL" id="OCF38163.1"/>
    </source>
</evidence>
<dbReference type="PANTHER" id="PTHR18937:SF172">
    <property type="entry name" value="STRUCTURAL MAINTENANCE OF CHROMOSOMES PROTEIN"/>
    <property type="match status" value="1"/>
</dbReference>
<feature type="region of interest" description="Disordered" evidence="5">
    <location>
        <begin position="137"/>
        <end position="226"/>
    </location>
</feature>
<reference evidence="6 7" key="1">
    <citation type="submission" date="2013-07" db="EMBL/GenBank/DDBJ databases">
        <title>The Genome Sequence of Cryptococcus heveanensis BCC8398.</title>
        <authorList>
            <consortium name="The Broad Institute Genome Sequencing Platform"/>
            <person name="Cuomo C."/>
            <person name="Litvintseva A."/>
            <person name="Chen Y."/>
            <person name="Heitman J."/>
            <person name="Sun S."/>
            <person name="Springer D."/>
            <person name="Dromer F."/>
            <person name="Young S.K."/>
            <person name="Zeng Q."/>
            <person name="Gargeya S."/>
            <person name="Fitzgerald M."/>
            <person name="Abouelleil A."/>
            <person name="Alvarado L."/>
            <person name="Berlin A.M."/>
            <person name="Chapman S.B."/>
            <person name="Dewar J."/>
            <person name="Goldberg J."/>
            <person name="Griggs A."/>
            <person name="Gujja S."/>
            <person name="Hansen M."/>
            <person name="Howarth C."/>
            <person name="Imamovic A."/>
            <person name="Larimer J."/>
            <person name="McCowan C."/>
            <person name="Murphy C."/>
            <person name="Pearson M."/>
            <person name="Priest M."/>
            <person name="Roberts A."/>
            <person name="Saif S."/>
            <person name="Shea T."/>
            <person name="Sykes S."/>
            <person name="Wortman J."/>
            <person name="Nusbaum C."/>
            <person name="Birren B."/>
        </authorList>
    </citation>
    <scope>NUCLEOTIDE SEQUENCE [LARGE SCALE GENOMIC DNA]</scope>
    <source>
        <strain evidence="6 7">BCC8398</strain>
    </source>
</reference>
<feature type="coiled-coil region" evidence="4">
    <location>
        <begin position="1095"/>
        <end position="1143"/>
    </location>
</feature>
<feature type="compositionally biased region" description="Low complexity" evidence="5">
    <location>
        <begin position="1704"/>
        <end position="1744"/>
    </location>
</feature>
<feature type="region of interest" description="Disordered" evidence="5">
    <location>
        <begin position="15"/>
        <end position="44"/>
    </location>
</feature>
<dbReference type="GO" id="GO:0005524">
    <property type="term" value="F:ATP binding"/>
    <property type="evidence" value="ECO:0007669"/>
    <property type="project" value="UniProtKB-KW"/>
</dbReference>
<feature type="region of interest" description="Disordered" evidence="5">
    <location>
        <begin position="1694"/>
        <end position="1946"/>
    </location>
</feature>
<dbReference type="GO" id="GO:0007076">
    <property type="term" value="P:mitotic chromosome condensation"/>
    <property type="evidence" value="ECO:0007669"/>
    <property type="project" value="TreeGrafter"/>
</dbReference>
<keyword evidence="3" id="KW-0539">Nucleus</keyword>
<dbReference type="Proteomes" id="UP000092666">
    <property type="component" value="Unassembled WGS sequence"/>
</dbReference>
<evidence type="ECO:0000256" key="2">
    <source>
        <dbReference type="ARBA" id="ARBA00022840"/>
    </source>
</evidence>
<feature type="compositionally biased region" description="Low complexity" evidence="5">
    <location>
        <begin position="1885"/>
        <end position="1899"/>
    </location>
</feature>
<sequence length="1946" mass="213852">MSFIGAGELEHKVTQLQRQLDHKDHEINSIRNEQRKREEDLAAAKRAKEDAEYKLRDEAERVHKAETSITSKANEIAALQLKLSNLESSLAQTSDKLKIEEREKEKIQDALDAALSGGSSGAAQQMKDLQNRNKQLEGALKAAEQEKERLKSQGSSSDPWGSSEPLSRGERNRLMVLQNQVESLKEENERLQVSSPFASTSSLSPVRPASRTKRRSMSVSGPSAASEMIELENQVNSLREQLASKKRDLDKSVNEKLAVEIAAKKKTERLENELDDVKGELEFYRANEGGGGGKEVEKVKKAMQAEKEHMQTQLRAKEEEITQRTTELQKMIKVTERVSELEAQLEQEQHARQQLQESTSATAPVARQDHSESLAKVESLEAEVAKLRAQSLSGSSKAADVDLRQIRRELQKAVRDKEYLESLVKENDELLAEKDEQIDRLKTAIPIPGSPTLAPRDDGRFSELEEEIATLQQEKGEQEQEHRQQIEALEIQIEQAVKQLEIQKAAESTIQFELQTAADARAKLNDDLHQASQALSLKAAELERLQTAHAQVQQEAAASFAEVASSKEVVSEAEQRLQAITSALAEKDALLNELSKKYDDLEATLASRSHADVELDQLRQTTGNLEDRLAEVQHSLTSVEAARDELRALLEATEQEKTELLAELQTTQNNLGQAQKRIELAETEVRSRAEQSENSTQLLSEQIDDFKAEVSSLQIKYDDKVAQLAISVSANDETHTRFEQAVKEMNQLQAKVDELQEAAADRSTESELQEKYEQIFSLEQTKRNLEEDLAEAKKLHQDEIQAAKFKAEQDLLEVRARITTLEKQITDLKTELAAASPVSRQQTSITALESTENRKFEHKIAQLRAERDELRHNLSFVQNERHFAVRAALSDKDSALTDLRKIQEELKSKAAICEKLSSEAEDAKSALETAKKAAGEAVSPEEQARLTERITSLESELAQQSLAVQELRSQLQVREESLKAAEERAKNAEIRAEGFQKELLDMVHHVGQMTKLSDPPARPSSTSPTNEEQSDIPSDLAAVIEAPPAAAPERTKRLSIGHARSRSNASISILPSVVPNFHPERQQLLAKLGRRDARIAELSHDLEKAKLNLTLIQEAQQDTLEDLSELTEERDRLQSELHEASQVGQEVDVDTETLRSLILSLVVNRQSIKSAEARRDLSYNILSTARTTVGVLRASLATATESLSSKEALVTALEQDKASLEARLAETQETQSLIQTDLDSSRQALADVRSRLAAAESFNASSSAEVASSVVALEEQVAEKEERVREFKLQNGELTSRLEVLEKELTESRQSRAEELESLIQKVEELTKEVQAKEQKITDLEAEKEGLAEEINAAERALEDGMADAQAERETTEADSRAKDERIQHLETALQDKQARIAELDAETMTLNKALEEARTQQAEHMSKTDAERTVYEQIQKDLVSAQEVSRASETKVTALESDLRDIESERAVLRKEIEEARAAADADTEKAKELEELSSQLEVARKAKDEVDEVISQLRIEIKRERDAKQHAEGIVASYKADLSDLTTKLETLQAELSVAQAKAEAAVQDAGVKQGELETMRAETADLQNQLEKAVRVAQDAATSSASAIAPATAVDESVVSALEERIEQLELSLSRKNEEVDEADDRTREAFKTNAKLEKKIGKLQRQVESLQVEKNTAINKAMSLEAARLATVAGPAAVGGGPNSGPATTSASAPVLSSSAPSDTPGSAPAPASASAGKSIPAGARAPVPPSANVARATPTSRASLQQQQLPSGPTPNSNPIKQRVVSAPSSTPQRTPLSSVNIFKAPTNFKATKEYDAVPSSGQKRHRETDEVELSKPTVEAIMLPLPPSSAASIGATTAPTSPRRMKTGIIKSSFTPQRSFAPTSASGGRTATTAGMSKGHNVFAGNGDENESARKVGAAGAGADIPRQRLAFPLPPTQNVFGSK</sequence>
<feature type="region of interest" description="Disordered" evidence="5">
    <location>
        <begin position="1010"/>
        <end position="1032"/>
    </location>
</feature>
<gene>
    <name evidence="6" type="ORF">I316_00387</name>
</gene>
<dbReference type="STRING" id="1296120.A0A1B9H4G8"/>
<evidence type="ECO:0000256" key="3">
    <source>
        <dbReference type="ARBA" id="ARBA00023242"/>
    </source>
</evidence>
<protein>
    <submittedName>
        <fullName evidence="6">Uncharacterized protein</fullName>
    </submittedName>
</protein>
<dbReference type="OrthoDB" id="10255344at2759"/>
<feature type="compositionally biased region" description="Low complexity" evidence="5">
    <location>
        <begin position="194"/>
        <end position="204"/>
    </location>
</feature>
<keyword evidence="1" id="KW-0547">Nucleotide-binding</keyword>